<dbReference type="InterPro" id="IPR004161">
    <property type="entry name" value="EFTu-like_2"/>
</dbReference>
<dbReference type="GO" id="GO:0005525">
    <property type="term" value="F:GTP binding"/>
    <property type="evidence" value="ECO:0007669"/>
    <property type="project" value="UniProtKB-KW"/>
</dbReference>
<dbReference type="AlphaFoldDB" id="A0A0L0RY81"/>
<dbReference type="CDD" id="cd04165">
    <property type="entry name" value="GTPBP1_like"/>
    <property type="match status" value="1"/>
</dbReference>
<dbReference type="Gene3D" id="3.40.50.300">
    <property type="entry name" value="P-loop containing nucleotide triphosphate hydrolases"/>
    <property type="match status" value="1"/>
</dbReference>
<reference evidence="6 7" key="1">
    <citation type="submission" date="2009-11" db="EMBL/GenBank/DDBJ databases">
        <title>Annotation of Allomyces macrogynus ATCC 38327.</title>
        <authorList>
            <consortium name="The Broad Institute Genome Sequencing Platform"/>
            <person name="Russ C."/>
            <person name="Cuomo C."/>
            <person name="Burger G."/>
            <person name="Gray M.W."/>
            <person name="Holland P.W.H."/>
            <person name="King N."/>
            <person name="Lang F.B.F."/>
            <person name="Roger A.J."/>
            <person name="Ruiz-Trillo I."/>
            <person name="Young S.K."/>
            <person name="Zeng Q."/>
            <person name="Gargeya S."/>
            <person name="Fitzgerald M."/>
            <person name="Haas B."/>
            <person name="Abouelleil A."/>
            <person name="Alvarado L."/>
            <person name="Arachchi H.M."/>
            <person name="Berlin A."/>
            <person name="Chapman S.B."/>
            <person name="Gearin G."/>
            <person name="Goldberg J."/>
            <person name="Griggs A."/>
            <person name="Gujja S."/>
            <person name="Hansen M."/>
            <person name="Heiman D."/>
            <person name="Howarth C."/>
            <person name="Larimer J."/>
            <person name="Lui A."/>
            <person name="MacDonald P.J.P."/>
            <person name="McCowen C."/>
            <person name="Montmayeur A."/>
            <person name="Murphy C."/>
            <person name="Neiman D."/>
            <person name="Pearson M."/>
            <person name="Priest M."/>
            <person name="Roberts A."/>
            <person name="Saif S."/>
            <person name="Shea T."/>
            <person name="Sisk P."/>
            <person name="Stolte C."/>
            <person name="Sykes S."/>
            <person name="Wortman J."/>
            <person name="Nusbaum C."/>
            <person name="Birren B."/>
        </authorList>
    </citation>
    <scope>NUCLEOTIDE SEQUENCE [LARGE SCALE GENOMIC DNA]</scope>
    <source>
        <strain evidence="6 7">ATCC 38327</strain>
    </source>
</reference>
<feature type="region of interest" description="Disordered" evidence="4">
    <location>
        <begin position="729"/>
        <end position="765"/>
    </location>
</feature>
<dbReference type="GO" id="GO:0003746">
    <property type="term" value="F:translation elongation factor activity"/>
    <property type="evidence" value="ECO:0007669"/>
    <property type="project" value="TreeGrafter"/>
</dbReference>
<dbReference type="OrthoDB" id="248233at2759"/>
<evidence type="ECO:0000256" key="2">
    <source>
        <dbReference type="ARBA" id="ARBA00022741"/>
    </source>
</evidence>
<feature type="domain" description="Tr-type G" evidence="5">
    <location>
        <begin position="208"/>
        <end position="473"/>
    </location>
</feature>
<dbReference type="Proteomes" id="UP000054350">
    <property type="component" value="Unassembled WGS sequence"/>
</dbReference>
<protein>
    <recommendedName>
        <fullName evidence="5">Tr-type G domain-containing protein</fullName>
    </recommendedName>
</protein>
<dbReference type="GO" id="GO:0003924">
    <property type="term" value="F:GTPase activity"/>
    <property type="evidence" value="ECO:0007669"/>
    <property type="project" value="InterPro"/>
</dbReference>
<organism evidence="6 7">
    <name type="scientific">Allomyces macrogynus (strain ATCC 38327)</name>
    <name type="common">Allomyces javanicus var. macrogynus</name>
    <dbReference type="NCBI Taxonomy" id="578462"/>
    <lineage>
        <taxon>Eukaryota</taxon>
        <taxon>Fungi</taxon>
        <taxon>Fungi incertae sedis</taxon>
        <taxon>Blastocladiomycota</taxon>
        <taxon>Blastocladiomycetes</taxon>
        <taxon>Blastocladiales</taxon>
        <taxon>Blastocladiaceae</taxon>
        <taxon>Allomyces</taxon>
    </lineage>
</organism>
<dbReference type="STRING" id="578462.A0A0L0RY81"/>
<evidence type="ECO:0000313" key="6">
    <source>
        <dbReference type="EMBL" id="KNE55357.1"/>
    </source>
</evidence>
<dbReference type="InterPro" id="IPR035531">
    <property type="entry name" value="GTPBP1-like"/>
</dbReference>
<dbReference type="InterPro" id="IPR027417">
    <property type="entry name" value="P-loop_NTPase"/>
</dbReference>
<proteinExistence type="inferred from homology"/>
<keyword evidence="7" id="KW-1185">Reference proteome</keyword>
<dbReference type="InterPro" id="IPR009000">
    <property type="entry name" value="Transl_B-barrel_sf"/>
</dbReference>
<dbReference type="OMA" id="SGMCREG"/>
<comment type="similarity">
    <text evidence="1">Belongs to the TRAFAC class translation factor GTPase superfamily. Classic translation factor GTPase family. EF-Tu/EF-1A subfamily.</text>
</comment>
<dbReference type="PANTHER" id="PTHR43721:SF9">
    <property type="entry name" value="GTP-BINDING PROTEIN 1"/>
    <property type="match status" value="1"/>
</dbReference>
<dbReference type="FunFam" id="3.40.50.300:FF:000091">
    <property type="entry name" value="Probable GTP-binding protein 1"/>
    <property type="match status" value="1"/>
</dbReference>
<dbReference type="Gene3D" id="2.40.30.10">
    <property type="entry name" value="Translation factors"/>
    <property type="match status" value="2"/>
</dbReference>
<gene>
    <name evidence="6" type="ORF">AMAG_01257</name>
</gene>
<sequence length="765" mass="81041">MSSLPKPATTTAMAATAIESLSASLATQLDLADLGIGTPDALANLHNHAQNDGDDFAGLFSPSVDDDGALNAGPTIEDRVRAESRKYLEPNDTDITAITELLEHRMKLGRGECVLELGSLDEDGTPLGWTAADLQRALATLQTVADTLNADATLLGEKTLDHVTPQTLDAVLPNADSGTPAAATTTHKDTDRQGFVLVRRRPTKVEDMLEVRVAVCGNVDAGKSTLLGVMTRNALDNGRGKARVNLFRHKHEQETGRTSSLGMECMGFDAKGNQVGVEYNPATDATYLLDEGTIKAVPAANGSNAATTSERKASWDEIAQGASKMITFIDLAGHERYLKTTVYGLCGAAPDFALLCVGANMGVIGMTKEHLGLSLALNVPVMVVVTKVDMCPPQVLEQTLKQLLKILKSPGCRKIPMFVRTSEDVVRVAASFVSERICPIFLVSNVDATGLPYLRQFLNVLPMMGKYDITSPTEYSVVETFSVPGVGTVVSGTLTSGIVHVGDSLLLGPDSLGHFMPTQVKGIHMKRVPVPVALAGHSCSLALKKVKRSQLRKGMVLVSKDVQPFACREFEAEVLVLNTTSTTIHQKYQAMLHCGNVRQTVSLVDLESDVLRTGDRARVRFKFLTRPEYIKPGVRVLFREGRTKGIGKITRVYRPGEVIPWYNQTGNAAKTAADAGQGVEKGQAGGAATTPAPAIAAPPPTAARGGGVAAPMSAQVAAAASKATAIPKPTTAKGAAVKTESVVATAPIPAARTADSATSRRRAKK</sequence>
<name>A0A0L0RY81_ALLM3</name>
<dbReference type="CDD" id="cd03694">
    <property type="entry name" value="GTPBP_II"/>
    <property type="match status" value="1"/>
</dbReference>
<dbReference type="EMBL" id="GG745329">
    <property type="protein sequence ID" value="KNE55357.1"/>
    <property type="molecule type" value="Genomic_DNA"/>
</dbReference>
<reference evidence="7" key="2">
    <citation type="submission" date="2009-11" db="EMBL/GenBank/DDBJ databases">
        <title>The Genome Sequence of Allomyces macrogynus strain ATCC 38327.</title>
        <authorList>
            <consortium name="The Broad Institute Genome Sequencing Platform"/>
            <person name="Russ C."/>
            <person name="Cuomo C."/>
            <person name="Shea T."/>
            <person name="Young S.K."/>
            <person name="Zeng Q."/>
            <person name="Koehrsen M."/>
            <person name="Haas B."/>
            <person name="Borodovsky M."/>
            <person name="Guigo R."/>
            <person name="Alvarado L."/>
            <person name="Berlin A."/>
            <person name="Borenstein D."/>
            <person name="Chen Z."/>
            <person name="Engels R."/>
            <person name="Freedman E."/>
            <person name="Gellesch M."/>
            <person name="Goldberg J."/>
            <person name="Griggs A."/>
            <person name="Gujja S."/>
            <person name="Heiman D."/>
            <person name="Hepburn T."/>
            <person name="Howarth C."/>
            <person name="Jen D."/>
            <person name="Larson L."/>
            <person name="Lewis B."/>
            <person name="Mehta T."/>
            <person name="Park D."/>
            <person name="Pearson M."/>
            <person name="Roberts A."/>
            <person name="Saif S."/>
            <person name="Shenoy N."/>
            <person name="Sisk P."/>
            <person name="Stolte C."/>
            <person name="Sykes S."/>
            <person name="Walk T."/>
            <person name="White J."/>
            <person name="Yandava C."/>
            <person name="Burger G."/>
            <person name="Gray M.W."/>
            <person name="Holland P.W.H."/>
            <person name="King N."/>
            <person name="Lang F.B.F."/>
            <person name="Roger A.J."/>
            <person name="Ruiz-Trillo I."/>
            <person name="Lander E."/>
            <person name="Nusbaum C."/>
        </authorList>
    </citation>
    <scope>NUCLEOTIDE SEQUENCE [LARGE SCALE GENOMIC DNA]</scope>
    <source>
        <strain evidence="7">ATCC 38327</strain>
    </source>
</reference>
<accession>A0A0L0RY81</accession>
<dbReference type="InterPro" id="IPR050055">
    <property type="entry name" value="EF-Tu_GTPase"/>
</dbReference>
<dbReference type="Pfam" id="PF03144">
    <property type="entry name" value="GTP_EFTU_D2"/>
    <property type="match status" value="1"/>
</dbReference>
<evidence type="ECO:0000256" key="4">
    <source>
        <dbReference type="SAM" id="MobiDB-lite"/>
    </source>
</evidence>
<evidence type="ECO:0000259" key="5">
    <source>
        <dbReference type="PROSITE" id="PS51722"/>
    </source>
</evidence>
<dbReference type="Pfam" id="PF00009">
    <property type="entry name" value="GTP_EFTU"/>
    <property type="match status" value="1"/>
</dbReference>
<dbReference type="InterPro" id="IPR009001">
    <property type="entry name" value="Transl_elong_EF1A/Init_IF2_C"/>
</dbReference>
<dbReference type="eggNOG" id="KOG0463">
    <property type="taxonomic scope" value="Eukaryota"/>
</dbReference>
<evidence type="ECO:0000313" key="7">
    <source>
        <dbReference type="Proteomes" id="UP000054350"/>
    </source>
</evidence>
<dbReference type="PROSITE" id="PS51722">
    <property type="entry name" value="G_TR_2"/>
    <property type="match status" value="1"/>
</dbReference>
<keyword evidence="2" id="KW-0547">Nucleotide-binding</keyword>
<evidence type="ECO:0000256" key="3">
    <source>
        <dbReference type="ARBA" id="ARBA00023134"/>
    </source>
</evidence>
<evidence type="ECO:0000256" key="1">
    <source>
        <dbReference type="ARBA" id="ARBA00007249"/>
    </source>
</evidence>
<dbReference type="SUPFAM" id="SSF50447">
    <property type="entry name" value="Translation proteins"/>
    <property type="match status" value="1"/>
</dbReference>
<dbReference type="InterPro" id="IPR000795">
    <property type="entry name" value="T_Tr_GTP-bd_dom"/>
</dbReference>
<dbReference type="SUPFAM" id="SSF52540">
    <property type="entry name" value="P-loop containing nucleoside triphosphate hydrolases"/>
    <property type="match status" value="1"/>
</dbReference>
<dbReference type="CDD" id="cd03708">
    <property type="entry name" value="GTPBP_III"/>
    <property type="match status" value="1"/>
</dbReference>
<dbReference type="VEuPathDB" id="FungiDB:AMAG_01257"/>
<keyword evidence="3" id="KW-0342">GTP-binding</keyword>
<dbReference type="SUPFAM" id="SSF50465">
    <property type="entry name" value="EF-Tu/eEF-1alpha/eIF2-gamma C-terminal domain"/>
    <property type="match status" value="1"/>
</dbReference>
<dbReference type="FunFam" id="2.40.30.10:FF:000014">
    <property type="entry name" value="Probable GTP-binding protein 1"/>
    <property type="match status" value="1"/>
</dbReference>
<dbReference type="PANTHER" id="PTHR43721">
    <property type="entry name" value="ELONGATION FACTOR TU-RELATED"/>
    <property type="match status" value="1"/>
</dbReference>